<name>A0A135ULH7_9PEZI</name>
<dbReference type="Proteomes" id="UP000070121">
    <property type="component" value="Unassembled WGS sequence"/>
</dbReference>
<evidence type="ECO:0000313" key="1">
    <source>
        <dbReference type="EMBL" id="KXH61260.1"/>
    </source>
</evidence>
<accession>A0A135ULH7</accession>
<comment type="caution">
    <text evidence="1">The sequence shown here is derived from an EMBL/GenBank/DDBJ whole genome shotgun (WGS) entry which is preliminary data.</text>
</comment>
<keyword evidence="2" id="KW-1185">Reference proteome</keyword>
<sequence length="225" mass="25168">MLQCSKLSIRRFPQFCPPPHLLHHPPRIRDSAHCHCHPHATLQSKRTPSVQPAAILQVAQWACQGCSSERCSDRTSSYTVTGHSRPSEQQIEYGERSLGPLWCRDLDAPQRADRADWHPARRLLRRETEGPLPVTQHTMLGRPGNIWRSHLADMDLWTCSSAISIHVSDQAGFEERLCRINLSDAMASLEGRGKIRGVSVFTTAAYASKASPSNPLRGSIEYLST</sequence>
<organism evidence="1 2">
    <name type="scientific">Colletotrichum salicis</name>
    <dbReference type="NCBI Taxonomy" id="1209931"/>
    <lineage>
        <taxon>Eukaryota</taxon>
        <taxon>Fungi</taxon>
        <taxon>Dikarya</taxon>
        <taxon>Ascomycota</taxon>
        <taxon>Pezizomycotina</taxon>
        <taxon>Sordariomycetes</taxon>
        <taxon>Hypocreomycetidae</taxon>
        <taxon>Glomerellales</taxon>
        <taxon>Glomerellaceae</taxon>
        <taxon>Colletotrichum</taxon>
        <taxon>Colletotrichum acutatum species complex</taxon>
    </lineage>
</organism>
<gene>
    <name evidence="1" type="ORF">CSAL01_08876</name>
</gene>
<proteinExistence type="predicted"/>
<evidence type="ECO:0000313" key="2">
    <source>
        <dbReference type="Proteomes" id="UP000070121"/>
    </source>
</evidence>
<dbReference type="EMBL" id="JFFI01001305">
    <property type="protein sequence ID" value="KXH61260.1"/>
    <property type="molecule type" value="Genomic_DNA"/>
</dbReference>
<dbReference type="AlphaFoldDB" id="A0A135ULH7"/>
<reference evidence="1 2" key="1">
    <citation type="submission" date="2014-02" db="EMBL/GenBank/DDBJ databases">
        <title>The genome sequence of Colletotrichum salicis CBS 607.94.</title>
        <authorList>
            <person name="Baroncelli R."/>
            <person name="Thon M.R."/>
        </authorList>
    </citation>
    <scope>NUCLEOTIDE SEQUENCE [LARGE SCALE GENOMIC DNA]</scope>
    <source>
        <strain evidence="1 2">CBS 607.94</strain>
    </source>
</reference>
<protein>
    <submittedName>
        <fullName evidence="1">Uncharacterized protein</fullName>
    </submittedName>
</protein>